<accession>X0SE39</accession>
<proteinExistence type="predicted"/>
<dbReference type="EMBL" id="BARS01004506">
    <property type="protein sequence ID" value="GAF79274.1"/>
    <property type="molecule type" value="Genomic_DNA"/>
</dbReference>
<protein>
    <submittedName>
        <fullName evidence="1">Uncharacterized protein</fullName>
    </submittedName>
</protein>
<comment type="caution">
    <text evidence="1">The sequence shown here is derived from an EMBL/GenBank/DDBJ whole genome shotgun (WGS) entry which is preliminary data.</text>
</comment>
<gene>
    <name evidence="1" type="ORF">S01H1_08805</name>
</gene>
<sequence length="79" mass="9109">MGGDPIPGPHDALRTWYMLPTLKKKEREEAIAKPETWHKKVERKRSVSTIEARLPNCLVIRMGRNLESCVGFLKFEDDS</sequence>
<reference evidence="1" key="1">
    <citation type="journal article" date="2014" name="Front. Microbiol.">
        <title>High frequency of phylogenetically diverse reductive dehalogenase-homologous genes in deep subseafloor sedimentary metagenomes.</title>
        <authorList>
            <person name="Kawai M."/>
            <person name="Futagami T."/>
            <person name="Toyoda A."/>
            <person name="Takaki Y."/>
            <person name="Nishi S."/>
            <person name="Hori S."/>
            <person name="Arai W."/>
            <person name="Tsubouchi T."/>
            <person name="Morono Y."/>
            <person name="Uchiyama I."/>
            <person name="Ito T."/>
            <person name="Fujiyama A."/>
            <person name="Inagaki F."/>
            <person name="Takami H."/>
        </authorList>
    </citation>
    <scope>NUCLEOTIDE SEQUENCE</scope>
    <source>
        <strain evidence="1">Expedition CK06-06</strain>
    </source>
</reference>
<dbReference type="AlphaFoldDB" id="X0SE39"/>
<name>X0SE39_9ZZZZ</name>
<organism evidence="1">
    <name type="scientific">marine sediment metagenome</name>
    <dbReference type="NCBI Taxonomy" id="412755"/>
    <lineage>
        <taxon>unclassified sequences</taxon>
        <taxon>metagenomes</taxon>
        <taxon>ecological metagenomes</taxon>
    </lineage>
</organism>
<evidence type="ECO:0000313" key="1">
    <source>
        <dbReference type="EMBL" id="GAF79274.1"/>
    </source>
</evidence>